<dbReference type="Gene3D" id="3.40.50.150">
    <property type="entry name" value="Vaccinia Virus protein VP39"/>
    <property type="match status" value="1"/>
</dbReference>
<dbReference type="PANTHER" id="PTHR45036:SF1">
    <property type="entry name" value="METHYLTRANSFERASE LIKE 7A"/>
    <property type="match status" value="1"/>
</dbReference>
<dbReference type="PANTHER" id="PTHR45036">
    <property type="entry name" value="METHYLTRANSFERASE LIKE 7B"/>
    <property type="match status" value="1"/>
</dbReference>
<keyword evidence="2" id="KW-0830">Ubiquinone</keyword>
<dbReference type="InterPro" id="IPR029063">
    <property type="entry name" value="SAM-dependent_MTases_sf"/>
</dbReference>
<organism evidence="2 3">
    <name type="scientific">Caldalkalibacillus uzonensis</name>
    <dbReference type="NCBI Taxonomy" id="353224"/>
    <lineage>
        <taxon>Bacteria</taxon>
        <taxon>Bacillati</taxon>
        <taxon>Bacillota</taxon>
        <taxon>Bacilli</taxon>
        <taxon>Bacillales</taxon>
        <taxon>Bacillaceae</taxon>
        <taxon>Caldalkalibacillus</taxon>
    </lineage>
</organism>
<evidence type="ECO:0000313" key="3">
    <source>
        <dbReference type="Proteomes" id="UP001232445"/>
    </source>
</evidence>
<reference evidence="2 3" key="1">
    <citation type="submission" date="2023-07" db="EMBL/GenBank/DDBJ databases">
        <title>Genomic Encyclopedia of Type Strains, Phase IV (KMG-IV): sequencing the most valuable type-strain genomes for metagenomic binning, comparative biology and taxonomic classification.</title>
        <authorList>
            <person name="Goeker M."/>
        </authorList>
    </citation>
    <scope>NUCLEOTIDE SEQUENCE [LARGE SCALE GENOMIC DNA]</scope>
    <source>
        <strain evidence="2 3">DSM 17740</strain>
    </source>
</reference>
<name>A0ABU0CRN7_9BACI</name>
<proteinExistence type="predicted"/>
<gene>
    <name evidence="2" type="ORF">J2S00_001851</name>
</gene>
<accession>A0ABU0CRN7</accession>
<dbReference type="EMBL" id="JAUSUQ010000006">
    <property type="protein sequence ID" value="MDQ0339065.1"/>
    <property type="molecule type" value="Genomic_DNA"/>
</dbReference>
<dbReference type="RefSeq" id="WP_307338477.1">
    <property type="nucleotide sequence ID" value="NZ_JAUSUQ010000006.1"/>
</dbReference>
<protein>
    <submittedName>
        <fullName evidence="2">Ubiquinone/menaquinone biosynthesis C-methylase UbiE</fullName>
    </submittedName>
</protein>
<evidence type="ECO:0000313" key="2">
    <source>
        <dbReference type="EMBL" id="MDQ0339065.1"/>
    </source>
</evidence>
<feature type="domain" description="Methyltransferase type 11" evidence="1">
    <location>
        <begin position="37"/>
        <end position="131"/>
    </location>
</feature>
<sequence>MGKWFSKLYDLVMEPLERLKFRYIRETLIHKAKGNVLEIGSGTGLNFPYYTQAVKVTAIEPDPTMRKKSLKRAEHAQVPIDVILADAQALPFPEHTFDTVVGTLVLCTIPNPEKALNEIRRVCKPGGHVLFFEHVRAEHSLLGRLQDWMTPVWKRVCNGCHLNRETLETVKKAGFTIVHVEKHNNGILLMIEALNENR</sequence>
<dbReference type="Pfam" id="PF08241">
    <property type="entry name" value="Methyltransf_11"/>
    <property type="match status" value="1"/>
</dbReference>
<dbReference type="Proteomes" id="UP001232445">
    <property type="component" value="Unassembled WGS sequence"/>
</dbReference>
<keyword evidence="3" id="KW-1185">Reference proteome</keyword>
<dbReference type="InterPro" id="IPR013216">
    <property type="entry name" value="Methyltransf_11"/>
</dbReference>
<comment type="caution">
    <text evidence="2">The sequence shown here is derived from an EMBL/GenBank/DDBJ whole genome shotgun (WGS) entry which is preliminary data.</text>
</comment>
<dbReference type="InterPro" id="IPR052356">
    <property type="entry name" value="Thiol_S-MT"/>
</dbReference>
<evidence type="ECO:0000259" key="1">
    <source>
        <dbReference type="Pfam" id="PF08241"/>
    </source>
</evidence>
<dbReference type="CDD" id="cd02440">
    <property type="entry name" value="AdoMet_MTases"/>
    <property type="match status" value="1"/>
</dbReference>
<dbReference type="SUPFAM" id="SSF53335">
    <property type="entry name" value="S-adenosyl-L-methionine-dependent methyltransferases"/>
    <property type="match status" value="1"/>
</dbReference>